<dbReference type="InterPro" id="IPR002126">
    <property type="entry name" value="Cadherin-like_dom"/>
</dbReference>
<evidence type="ECO:0000259" key="13">
    <source>
        <dbReference type="PROSITE" id="PS50268"/>
    </source>
</evidence>
<dbReference type="EMBL" id="JAFIRN010000003">
    <property type="protein sequence ID" value="KAG5852979.1"/>
    <property type="molecule type" value="Genomic_DNA"/>
</dbReference>
<keyword evidence="7" id="KW-0130">Cell adhesion</keyword>
<dbReference type="SUPFAM" id="SSF49313">
    <property type="entry name" value="Cadherin-like"/>
    <property type="match status" value="9"/>
</dbReference>
<evidence type="ECO:0000256" key="11">
    <source>
        <dbReference type="SAM" id="MobiDB-lite"/>
    </source>
</evidence>
<dbReference type="GO" id="GO:0007156">
    <property type="term" value="P:homophilic cell adhesion via plasma membrane adhesion molecules"/>
    <property type="evidence" value="ECO:0007669"/>
    <property type="project" value="InterPro"/>
</dbReference>
<evidence type="ECO:0000256" key="2">
    <source>
        <dbReference type="ARBA" id="ARBA00022475"/>
    </source>
</evidence>
<feature type="domain" description="Cadherin" evidence="13">
    <location>
        <begin position="385"/>
        <end position="497"/>
    </location>
</feature>
<keyword evidence="3 12" id="KW-0812">Transmembrane</keyword>
<dbReference type="InterPro" id="IPR020894">
    <property type="entry name" value="Cadherin_CS"/>
</dbReference>
<keyword evidence="2" id="KW-1003">Cell membrane</keyword>
<keyword evidence="8 12" id="KW-1133">Transmembrane helix</keyword>
<organism evidence="14 15">
    <name type="scientific">Anguilla anguilla</name>
    <name type="common">European freshwater eel</name>
    <name type="synonym">Muraena anguilla</name>
    <dbReference type="NCBI Taxonomy" id="7936"/>
    <lineage>
        <taxon>Eukaryota</taxon>
        <taxon>Metazoa</taxon>
        <taxon>Chordata</taxon>
        <taxon>Craniata</taxon>
        <taxon>Vertebrata</taxon>
        <taxon>Euteleostomi</taxon>
        <taxon>Actinopterygii</taxon>
        <taxon>Neopterygii</taxon>
        <taxon>Teleostei</taxon>
        <taxon>Anguilliformes</taxon>
        <taxon>Anguillidae</taxon>
        <taxon>Anguilla</taxon>
    </lineage>
</organism>
<feature type="region of interest" description="Disordered" evidence="11">
    <location>
        <begin position="1297"/>
        <end position="1319"/>
    </location>
</feature>
<evidence type="ECO:0000256" key="4">
    <source>
        <dbReference type="ARBA" id="ARBA00022729"/>
    </source>
</evidence>
<evidence type="ECO:0000313" key="15">
    <source>
        <dbReference type="Proteomes" id="UP001044222"/>
    </source>
</evidence>
<dbReference type="InterPro" id="IPR015919">
    <property type="entry name" value="Cadherin-like_sf"/>
</dbReference>
<dbReference type="Proteomes" id="UP001044222">
    <property type="component" value="Unassembled WGS sequence"/>
</dbReference>
<dbReference type="GO" id="GO:0005509">
    <property type="term" value="F:calcium ion binding"/>
    <property type="evidence" value="ECO:0007669"/>
    <property type="project" value="UniProtKB-UniRule"/>
</dbReference>
<feature type="transmembrane region" description="Helical" evidence="12">
    <location>
        <begin position="1163"/>
        <end position="1185"/>
    </location>
</feature>
<keyword evidence="9 12" id="KW-0472">Membrane</keyword>
<dbReference type="PROSITE" id="PS50268">
    <property type="entry name" value="CADHERIN_2"/>
    <property type="match status" value="9"/>
</dbReference>
<dbReference type="PROSITE" id="PS00232">
    <property type="entry name" value="CADHERIN_1"/>
    <property type="match status" value="4"/>
</dbReference>
<dbReference type="GO" id="GO:0009653">
    <property type="term" value="P:anatomical structure morphogenesis"/>
    <property type="evidence" value="ECO:0007669"/>
    <property type="project" value="UniProtKB-ARBA"/>
</dbReference>
<evidence type="ECO:0000313" key="14">
    <source>
        <dbReference type="EMBL" id="KAG5852979.1"/>
    </source>
</evidence>
<comment type="subcellular location">
    <subcellularLocation>
        <location evidence="1">Cell membrane</location>
        <topology evidence="1">Single-pass type I membrane protein</topology>
    </subcellularLocation>
</comment>
<evidence type="ECO:0000256" key="1">
    <source>
        <dbReference type="ARBA" id="ARBA00004251"/>
    </source>
</evidence>
<evidence type="ECO:0000256" key="7">
    <source>
        <dbReference type="ARBA" id="ARBA00022889"/>
    </source>
</evidence>
<dbReference type="CDD" id="cd11304">
    <property type="entry name" value="Cadherin_repeat"/>
    <property type="match status" value="9"/>
</dbReference>
<feature type="domain" description="Cadherin" evidence="13">
    <location>
        <begin position="44"/>
        <end position="145"/>
    </location>
</feature>
<dbReference type="InterPro" id="IPR050971">
    <property type="entry name" value="Cadherin-domain_protein"/>
</dbReference>
<feature type="domain" description="Cadherin" evidence="13">
    <location>
        <begin position="825"/>
        <end position="940"/>
    </location>
</feature>
<evidence type="ECO:0000256" key="9">
    <source>
        <dbReference type="ARBA" id="ARBA00023136"/>
    </source>
</evidence>
<evidence type="ECO:0000256" key="5">
    <source>
        <dbReference type="ARBA" id="ARBA00022737"/>
    </source>
</evidence>
<protein>
    <recommendedName>
        <fullName evidence="13">Cadherin domain-containing protein</fullName>
    </recommendedName>
</protein>
<accession>A0A9D3MPZ1</accession>
<dbReference type="PANTHER" id="PTHR24025">
    <property type="entry name" value="DESMOGLEIN FAMILY MEMBER"/>
    <property type="match status" value="1"/>
</dbReference>
<feature type="domain" description="Cadherin" evidence="13">
    <location>
        <begin position="942"/>
        <end position="1063"/>
    </location>
</feature>
<keyword evidence="15" id="KW-1185">Reference proteome</keyword>
<dbReference type="SMART" id="SM00112">
    <property type="entry name" value="CA"/>
    <property type="match status" value="9"/>
</dbReference>
<feature type="compositionally biased region" description="Polar residues" evidence="11">
    <location>
        <begin position="1310"/>
        <end position="1319"/>
    </location>
</feature>
<feature type="domain" description="Cadherin" evidence="13">
    <location>
        <begin position="260"/>
        <end position="372"/>
    </location>
</feature>
<reference evidence="14" key="1">
    <citation type="submission" date="2021-01" db="EMBL/GenBank/DDBJ databases">
        <title>A chromosome-scale assembly of European eel, Anguilla anguilla.</title>
        <authorList>
            <person name="Henkel C."/>
            <person name="Jong-Raadsen S.A."/>
            <person name="Dufour S."/>
            <person name="Weltzien F.-A."/>
            <person name="Palstra A.P."/>
            <person name="Pelster B."/>
            <person name="Spaink H.P."/>
            <person name="Van Den Thillart G.E."/>
            <person name="Jansen H."/>
            <person name="Zahm M."/>
            <person name="Klopp C."/>
            <person name="Cedric C."/>
            <person name="Louis A."/>
            <person name="Berthelot C."/>
            <person name="Parey E."/>
            <person name="Roest Crollius H."/>
            <person name="Montfort J."/>
            <person name="Robinson-Rechavi M."/>
            <person name="Bucao C."/>
            <person name="Bouchez O."/>
            <person name="Gislard M."/>
            <person name="Lluch J."/>
            <person name="Milhes M."/>
            <person name="Lampietro C."/>
            <person name="Lopez Roques C."/>
            <person name="Donnadieu C."/>
            <person name="Braasch I."/>
            <person name="Desvignes T."/>
            <person name="Postlethwait J."/>
            <person name="Bobe J."/>
            <person name="Guiguen Y."/>
            <person name="Dirks R."/>
        </authorList>
    </citation>
    <scope>NUCLEOTIDE SEQUENCE</scope>
    <source>
        <strain evidence="14">Tag_6206</strain>
        <tissue evidence="14">Liver</tissue>
    </source>
</reference>
<proteinExistence type="predicted"/>
<dbReference type="FunFam" id="2.60.40.60:FF:000252">
    <property type="entry name" value="Cadherin related family member 2"/>
    <property type="match status" value="1"/>
</dbReference>
<gene>
    <name evidence="14" type="ORF">ANANG_G00068260</name>
</gene>
<dbReference type="FunFam" id="2.60.40.60:FF:000020">
    <property type="entry name" value="Dachsous cadherin-related 1b"/>
    <property type="match status" value="1"/>
</dbReference>
<dbReference type="PANTHER" id="PTHR24025:SF23">
    <property type="entry name" value="NEURAL-CADHERIN"/>
    <property type="match status" value="1"/>
</dbReference>
<dbReference type="GO" id="GO:0005886">
    <property type="term" value="C:plasma membrane"/>
    <property type="evidence" value="ECO:0007669"/>
    <property type="project" value="UniProtKB-SubCell"/>
</dbReference>
<dbReference type="PRINTS" id="PR00205">
    <property type="entry name" value="CADHERIN"/>
</dbReference>
<evidence type="ECO:0000256" key="3">
    <source>
        <dbReference type="ARBA" id="ARBA00022692"/>
    </source>
</evidence>
<dbReference type="GO" id="GO:0005911">
    <property type="term" value="C:cell-cell junction"/>
    <property type="evidence" value="ECO:0007669"/>
    <property type="project" value="TreeGrafter"/>
</dbReference>
<evidence type="ECO:0000256" key="12">
    <source>
        <dbReference type="SAM" id="Phobius"/>
    </source>
</evidence>
<keyword evidence="5" id="KW-0677">Repeat</keyword>
<feature type="domain" description="Cadherin" evidence="13">
    <location>
        <begin position="146"/>
        <end position="259"/>
    </location>
</feature>
<comment type="caution">
    <text evidence="14">The sequence shown here is derived from an EMBL/GenBank/DDBJ whole genome shotgun (WGS) entry which is preliminary data.</text>
</comment>
<feature type="domain" description="Cadherin" evidence="13">
    <location>
        <begin position="614"/>
        <end position="712"/>
    </location>
</feature>
<keyword evidence="4" id="KW-0732">Signal</keyword>
<dbReference type="Gene3D" id="2.60.40.60">
    <property type="entry name" value="Cadherins"/>
    <property type="match status" value="9"/>
</dbReference>
<feature type="domain" description="Cadherin" evidence="13">
    <location>
        <begin position="498"/>
        <end position="601"/>
    </location>
</feature>
<sequence length="1319" mass="144533">METILVEQHPCFLLEVLTGAVKMLLVRLLILAPMLAGYVQGFPEINTIEARVLEDVPPGDFAFQVEATDTNGAPLTYKFVTTGEFGEGASYFKIDANTGRVTVLRELDRETKPVIRVQVEVSSGEIDRAVIPVIVEDANDNWPVFQNGPFNEEVPENTAVDTVLFRAIATDADFNTAAAVTYSISKAIPEEGLSLFSIFPSTGEVRLMGKLDFSKSSFYQLEINATDGGGPFEGQTVFRWTTTGAFIKVKDVPDLDPQFLRLPYSAIVNEHAIIGHSVFQVQAFDPDTEVRDIILYSISNSTVPELFSIDQSSGIISVRSVLDRESLLDIDATVILQVVARESNLNVNGIQASSSAEVEIRILDINDNKPLFYACNADPCDFTTVAHSFSGNVDEESSRGVTVAGLNMGVKDLDEGANAVFTLHLEGPDKDAFSVTPLPLTGFVQISIERPRDVDYEKKKIMTVQVVATDASIPENCCSTATVTIQINDINDNTPAFQNESYRLEVKEHSAVGTVIATITATDPDTEDEGKLIYSLASGSILQYFTVDPKNGSVMVNSENIDREIRSSYTATLQASDTAGRMGFTTLEITILDINDHAPVIMRDKYEEFIKEGPGKKLEIQIQARDDDEEGTDNSRICYEIMPSEFSPNFTIDKNTGKLENIGPLDREAIDPSANGVIELNVTVYDMGVPSLSSQVTVLINVEDINDNTPQFRQKNYLFYVKESIKGAFVGSVSAYDADQAVFNNRISFDITSGGLASFTIVSLEEGDGKGYMGNISVDQDIALDYEQRKEPYVFKVEARDEGRNKDEAWVEVRVLDVNDERPIFPSGQSVRVNENTNETVVGTIVGKDLDGNHSLTYELLSAECRCEGVMGPCQEDWFNLLPTGEVTVNPEFAVDYEKCDQVILDAQVVDIFTEKGPNNSLAGQLQIDIVDMNDNVPQFIISEALFIVVNEKTEKGTSVAVVTATDLDSGKNKEITFSVLTTEFISSDNEISKESLFYVDTVAEQDAYVGTIKTIGSLASDRKGKYLVTVEAANIAVEPQLKNSTQLEIYTIDSSFRVELYFESSVDQINDNINEIRRTLSSATKATVHILRTAAVSSAQRATALTLLEAYFVYLNGTAIQSETVEKVLQEDLYHANILKDFGLTGIVSGAADPGVVDPVRFILLGLVGGLLIVLVVMITSLVCTQRNYKRKLKASKALNTASMVAEENQKPSAIVPGTNVMKANPVLHLNIDTSTDLGFDEDDSSTDRASVNSLDYNIDMNMTEKDTMPMIPIKEENEEMEEHVEPLDAALAAHGNKKHAPAAPHGFTNPTLDTTDL</sequence>
<dbReference type="FunFam" id="2.60.40.60:FF:000098">
    <property type="entry name" value="cadherin-23 isoform X1"/>
    <property type="match status" value="1"/>
</dbReference>
<feature type="domain" description="Cadherin" evidence="13">
    <location>
        <begin position="713"/>
        <end position="825"/>
    </location>
</feature>
<evidence type="ECO:0000256" key="10">
    <source>
        <dbReference type="PROSITE-ProRule" id="PRU00043"/>
    </source>
</evidence>
<dbReference type="FunFam" id="2.60.40.60:FF:000168">
    <property type="entry name" value="Cadherin-related family member 2"/>
    <property type="match status" value="1"/>
</dbReference>
<keyword evidence="6 10" id="KW-0106">Calcium</keyword>
<evidence type="ECO:0000256" key="6">
    <source>
        <dbReference type="ARBA" id="ARBA00022837"/>
    </source>
</evidence>
<dbReference type="Pfam" id="PF00028">
    <property type="entry name" value="Cadherin"/>
    <property type="match status" value="8"/>
</dbReference>
<name>A0A9D3MPZ1_ANGAN</name>
<evidence type="ECO:0000256" key="8">
    <source>
        <dbReference type="ARBA" id="ARBA00022989"/>
    </source>
</evidence>